<accession>A0A7T4DHM8</accession>
<feature type="region of interest" description="Disordered" evidence="3">
    <location>
        <begin position="117"/>
        <end position="157"/>
    </location>
</feature>
<dbReference type="AlphaFoldDB" id="A0A7T4DHM8"/>
<organism evidence="4 5">
    <name type="scientific">Brevibacterium casei</name>
    <dbReference type="NCBI Taxonomy" id="33889"/>
    <lineage>
        <taxon>Bacteria</taxon>
        <taxon>Bacillati</taxon>
        <taxon>Actinomycetota</taxon>
        <taxon>Actinomycetes</taxon>
        <taxon>Micrococcales</taxon>
        <taxon>Brevibacteriaceae</taxon>
        <taxon>Brevibacterium</taxon>
    </lineage>
</organism>
<comment type="subcellular location">
    <subcellularLocation>
        <location evidence="2">Cytoplasm</location>
    </subcellularLocation>
</comment>
<dbReference type="Proteomes" id="UP000595374">
    <property type="component" value="Chromosome"/>
</dbReference>
<evidence type="ECO:0000256" key="2">
    <source>
        <dbReference type="HAMAP-Rule" id="MF_01477"/>
    </source>
</evidence>
<sequence>MDTTELLRIAAKGADDKLGTDIVALDVSSTLYITDAFLIVSAENERQVGAIVDGVEEALLKQAGRKPLRREGRGTGDWVLLDYGDIVVHVFSTEQREYYALERLWKDVPVIDVTIDDTESGDAATGDTESDGAAADGTESDDAESGGPSTGTDSETR</sequence>
<comment type="similarity">
    <text evidence="1 2">Belongs to the Iojap/RsfS family.</text>
</comment>
<dbReference type="RefSeq" id="WP_198498640.1">
    <property type="nucleotide sequence ID" value="NZ_CP065989.1"/>
</dbReference>
<dbReference type="InterPro" id="IPR004394">
    <property type="entry name" value="Iojap/RsfS/C7orf30"/>
</dbReference>
<dbReference type="SUPFAM" id="SSF81301">
    <property type="entry name" value="Nucleotidyltransferase"/>
    <property type="match status" value="1"/>
</dbReference>
<name>A0A7T4DHM8_9MICO</name>
<dbReference type="FunFam" id="3.30.460.10:FF:000008">
    <property type="entry name" value="Ribosomal silencing factor RsfS"/>
    <property type="match status" value="1"/>
</dbReference>
<gene>
    <name evidence="2 4" type="primary">rsfS</name>
    <name evidence="4" type="ORF">I6H47_11455</name>
</gene>
<dbReference type="GO" id="GO:0090071">
    <property type="term" value="P:negative regulation of ribosome biogenesis"/>
    <property type="evidence" value="ECO:0007669"/>
    <property type="project" value="UniProtKB-UniRule"/>
</dbReference>
<protein>
    <recommendedName>
        <fullName evidence="2">Ribosomal silencing factor RsfS</fullName>
    </recommendedName>
</protein>
<dbReference type="GO" id="GO:0005737">
    <property type="term" value="C:cytoplasm"/>
    <property type="evidence" value="ECO:0007669"/>
    <property type="project" value="UniProtKB-SubCell"/>
</dbReference>
<keyword evidence="2" id="KW-0963">Cytoplasm</keyword>
<evidence type="ECO:0000313" key="5">
    <source>
        <dbReference type="Proteomes" id="UP000595374"/>
    </source>
</evidence>
<evidence type="ECO:0000313" key="4">
    <source>
        <dbReference type="EMBL" id="QQB13445.1"/>
    </source>
</evidence>
<reference evidence="4 5" key="1">
    <citation type="submission" date="2020-12" db="EMBL/GenBank/DDBJ databases">
        <title>FDA dAtabase for Regulatory Grade micrObial Sequences (FDA-ARGOS): Supporting development and validation of Infectious Disease Dx tests.</title>
        <authorList>
            <person name="Sproer C."/>
            <person name="Gronow S."/>
            <person name="Severitt S."/>
            <person name="Schroder I."/>
            <person name="Tallon L."/>
            <person name="Sadzewicz L."/>
            <person name="Zhao X."/>
            <person name="Boylan J."/>
            <person name="Ott S."/>
            <person name="Bowen H."/>
            <person name="Vavikolanu K."/>
            <person name="Mehta A."/>
            <person name="Aluvathingal J."/>
            <person name="Nadendla S."/>
            <person name="Lowell S."/>
            <person name="Myers T."/>
            <person name="Yan Y."/>
            <person name="Sichtig H."/>
        </authorList>
    </citation>
    <scope>NUCLEOTIDE SEQUENCE [LARGE SCALE GENOMIC DNA]</scope>
    <source>
        <strain evidence="4 5">FDAARGOS_990</strain>
    </source>
</reference>
<dbReference type="GO" id="GO:0042256">
    <property type="term" value="P:cytosolic ribosome assembly"/>
    <property type="evidence" value="ECO:0007669"/>
    <property type="project" value="UniProtKB-UniRule"/>
</dbReference>
<keyword evidence="2" id="KW-0678">Repressor</keyword>
<keyword evidence="2" id="KW-0810">Translation regulation</keyword>
<dbReference type="Gene3D" id="3.30.460.10">
    <property type="entry name" value="Beta Polymerase, domain 2"/>
    <property type="match status" value="1"/>
</dbReference>
<dbReference type="GO" id="GO:0017148">
    <property type="term" value="P:negative regulation of translation"/>
    <property type="evidence" value="ECO:0007669"/>
    <property type="project" value="UniProtKB-UniRule"/>
</dbReference>
<comment type="subunit">
    <text evidence="2">Interacts with ribosomal protein uL14 (rplN).</text>
</comment>
<proteinExistence type="inferred from homology"/>
<dbReference type="GO" id="GO:0043023">
    <property type="term" value="F:ribosomal large subunit binding"/>
    <property type="evidence" value="ECO:0007669"/>
    <property type="project" value="TreeGrafter"/>
</dbReference>
<dbReference type="EMBL" id="CP065989">
    <property type="protein sequence ID" value="QQB13445.1"/>
    <property type="molecule type" value="Genomic_DNA"/>
</dbReference>
<comment type="function">
    <text evidence="2">Functions as a ribosomal silencing factor. Interacts with ribosomal protein uL14 (rplN), blocking formation of intersubunit bridge B8. Prevents association of the 30S and 50S ribosomal subunits and the formation of functional ribosomes, thus repressing translation.</text>
</comment>
<evidence type="ECO:0000256" key="3">
    <source>
        <dbReference type="SAM" id="MobiDB-lite"/>
    </source>
</evidence>
<dbReference type="Pfam" id="PF02410">
    <property type="entry name" value="RsfS"/>
    <property type="match status" value="1"/>
</dbReference>
<dbReference type="HAMAP" id="MF_01477">
    <property type="entry name" value="Iojap_RsfS"/>
    <property type="match status" value="1"/>
</dbReference>
<dbReference type="NCBIfam" id="TIGR00090">
    <property type="entry name" value="rsfS_iojap_ybeB"/>
    <property type="match status" value="1"/>
</dbReference>
<evidence type="ECO:0000256" key="1">
    <source>
        <dbReference type="ARBA" id="ARBA00010574"/>
    </source>
</evidence>
<dbReference type="PANTHER" id="PTHR21043:SF0">
    <property type="entry name" value="MITOCHONDRIAL ASSEMBLY OF RIBOSOMAL LARGE SUBUNIT PROTEIN 1"/>
    <property type="match status" value="1"/>
</dbReference>
<dbReference type="InterPro" id="IPR043519">
    <property type="entry name" value="NT_sf"/>
</dbReference>
<dbReference type="PANTHER" id="PTHR21043">
    <property type="entry name" value="IOJAP SUPERFAMILY ORTHOLOG"/>
    <property type="match status" value="1"/>
</dbReference>